<dbReference type="InterPro" id="IPR015064">
    <property type="entry name" value="Sda"/>
</dbReference>
<dbReference type="EMBL" id="WBOS01000002">
    <property type="protein sequence ID" value="KAB2337743.1"/>
    <property type="molecule type" value="Genomic_DNA"/>
</dbReference>
<dbReference type="Proteomes" id="UP000481030">
    <property type="component" value="Unassembled WGS sequence"/>
</dbReference>
<dbReference type="Gene3D" id="1.10.287.1100">
    <property type="entry name" value="Sporulation inhibitor A"/>
    <property type="match status" value="1"/>
</dbReference>
<name>A0A6L3VB40_9BACI</name>
<gene>
    <name evidence="1" type="ORF">F7731_08325</name>
</gene>
<proteinExistence type="predicted"/>
<accession>A0A6L3VB40</accession>
<comment type="caution">
    <text evidence="1">The sequence shown here is derived from an EMBL/GenBank/DDBJ whole genome shotgun (WGS) entry which is preliminary data.</text>
</comment>
<protein>
    <submittedName>
        <fullName evidence="1">Sporulation histidine kinase inhibitor Sda</fullName>
    </submittedName>
</protein>
<sequence>MYNKSFNKGVVLLVSIEILSNNDLLNAYHLACDLKLSSSFIRQIEDELIERNLYIWI</sequence>
<dbReference type="InterPro" id="IPR036916">
    <property type="entry name" value="Sda_sf"/>
</dbReference>
<dbReference type="AlphaFoldDB" id="A0A6L3VB40"/>
<dbReference type="Pfam" id="PF08970">
    <property type="entry name" value="Sda"/>
    <property type="match status" value="1"/>
</dbReference>
<evidence type="ECO:0000313" key="1">
    <source>
        <dbReference type="EMBL" id="KAB2337743.1"/>
    </source>
</evidence>
<evidence type="ECO:0000313" key="2">
    <source>
        <dbReference type="Proteomes" id="UP000481030"/>
    </source>
</evidence>
<reference evidence="1 2" key="1">
    <citation type="journal article" date="2016" name="Antonie Van Leeuwenhoek">
        <title>Bacillus depressus sp. nov., isolated from soil of a sunflower field.</title>
        <authorList>
            <person name="Wei X."/>
            <person name="Xin D."/>
            <person name="Xin Y."/>
            <person name="Zhang H."/>
            <person name="Wang T."/>
            <person name="Zhang J."/>
        </authorList>
    </citation>
    <scope>NUCLEOTIDE SEQUENCE [LARGE SCALE GENOMIC DNA]</scope>
    <source>
        <strain evidence="1 2">BZ1</strain>
    </source>
</reference>
<keyword evidence="2" id="KW-1185">Reference proteome</keyword>
<organism evidence="1 2">
    <name type="scientific">Cytobacillus depressus</name>
    <dbReference type="NCBI Taxonomy" id="1602942"/>
    <lineage>
        <taxon>Bacteria</taxon>
        <taxon>Bacillati</taxon>
        <taxon>Bacillota</taxon>
        <taxon>Bacilli</taxon>
        <taxon>Bacillales</taxon>
        <taxon>Bacillaceae</taxon>
        <taxon>Cytobacillus</taxon>
    </lineage>
</organism>
<dbReference type="SUPFAM" id="SSF100985">
    <property type="entry name" value="Sporulation inhibitor Sda"/>
    <property type="match status" value="1"/>
</dbReference>